<keyword evidence="1" id="KW-0812">Transmembrane</keyword>
<dbReference type="EMBL" id="JBHTKX010000001">
    <property type="protein sequence ID" value="MFD1129022.1"/>
    <property type="molecule type" value="Genomic_DNA"/>
</dbReference>
<protein>
    <submittedName>
        <fullName evidence="2">Uncharacterized protein</fullName>
    </submittedName>
</protein>
<evidence type="ECO:0000313" key="2">
    <source>
        <dbReference type="EMBL" id="MFD1129022.1"/>
    </source>
</evidence>
<keyword evidence="1" id="KW-1133">Transmembrane helix</keyword>
<gene>
    <name evidence="2" type="ORF">ACFQ3J_12645</name>
</gene>
<dbReference type="Proteomes" id="UP001597169">
    <property type="component" value="Unassembled WGS sequence"/>
</dbReference>
<proteinExistence type="predicted"/>
<reference evidence="3" key="1">
    <citation type="journal article" date="2019" name="Int. J. Syst. Evol. Microbiol.">
        <title>The Global Catalogue of Microorganisms (GCM) 10K type strain sequencing project: providing services to taxonomists for standard genome sequencing and annotation.</title>
        <authorList>
            <consortium name="The Broad Institute Genomics Platform"/>
            <consortium name="The Broad Institute Genome Sequencing Center for Infectious Disease"/>
            <person name="Wu L."/>
            <person name="Ma J."/>
        </authorList>
    </citation>
    <scope>NUCLEOTIDE SEQUENCE [LARGE SCALE GENOMIC DNA]</scope>
    <source>
        <strain evidence="3">CCUG 53519</strain>
    </source>
</reference>
<evidence type="ECO:0000256" key="1">
    <source>
        <dbReference type="SAM" id="Phobius"/>
    </source>
</evidence>
<keyword evidence="1" id="KW-0472">Membrane</keyword>
<accession>A0ABW3PTP6</accession>
<comment type="caution">
    <text evidence="2">The sequence shown here is derived from an EMBL/GenBank/DDBJ whole genome shotgun (WGS) entry which is preliminary data.</text>
</comment>
<organism evidence="2 3">
    <name type="scientific">Paenibacillus provencensis</name>
    <dbReference type="NCBI Taxonomy" id="441151"/>
    <lineage>
        <taxon>Bacteria</taxon>
        <taxon>Bacillati</taxon>
        <taxon>Bacillota</taxon>
        <taxon>Bacilli</taxon>
        <taxon>Bacillales</taxon>
        <taxon>Paenibacillaceae</taxon>
        <taxon>Paenibacillus</taxon>
    </lineage>
</organism>
<sequence>MIESGRFDPSSMQMTFAITDDEKTIIRLIFGVDIIFWKSYLAAIEQVGRKQMLNQRRLTSKSYHMQRIIAWRRRESLDERLRQDYSFVVIQFHPLITYVLLAPFALLVK</sequence>
<name>A0ABW3PTP6_9BACL</name>
<keyword evidence="3" id="KW-1185">Reference proteome</keyword>
<dbReference type="RefSeq" id="WP_251581936.1">
    <property type="nucleotide sequence ID" value="NZ_JBHTKX010000001.1"/>
</dbReference>
<feature type="transmembrane region" description="Helical" evidence="1">
    <location>
        <begin position="85"/>
        <end position="108"/>
    </location>
</feature>
<evidence type="ECO:0000313" key="3">
    <source>
        <dbReference type="Proteomes" id="UP001597169"/>
    </source>
</evidence>